<protein>
    <submittedName>
        <fullName evidence="2">Uncharacterized protein</fullName>
    </submittedName>
</protein>
<dbReference type="Proteomes" id="UP000824120">
    <property type="component" value="Chromosome 9"/>
</dbReference>
<name>A0A9J5X9V0_SOLCO</name>
<evidence type="ECO:0000256" key="1">
    <source>
        <dbReference type="SAM" id="MobiDB-lite"/>
    </source>
</evidence>
<dbReference type="AlphaFoldDB" id="A0A9J5X9V0"/>
<feature type="region of interest" description="Disordered" evidence="1">
    <location>
        <begin position="72"/>
        <end position="106"/>
    </location>
</feature>
<feature type="compositionally biased region" description="Polar residues" evidence="1">
    <location>
        <begin position="77"/>
        <end position="90"/>
    </location>
</feature>
<evidence type="ECO:0000313" key="2">
    <source>
        <dbReference type="EMBL" id="KAG5584317.1"/>
    </source>
</evidence>
<dbReference type="EMBL" id="JACXVP010000009">
    <property type="protein sequence ID" value="KAG5584317.1"/>
    <property type="molecule type" value="Genomic_DNA"/>
</dbReference>
<evidence type="ECO:0000313" key="3">
    <source>
        <dbReference type="Proteomes" id="UP000824120"/>
    </source>
</evidence>
<accession>A0A9J5X9V0</accession>
<sequence>MSIRIAGKFQRRLAQIKPAIRLRLRSHREKSTTYRKSRNRRTARDSKVLENALVEPTSQLPFPPHHENIVADDFDQQAAQSNNVGSSSQSHDQEMQVQREKIVHTM</sequence>
<reference evidence="2 3" key="1">
    <citation type="submission" date="2020-09" db="EMBL/GenBank/DDBJ databases">
        <title>De no assembly of potato wild relative species, Solanum commersonii.</title>
        <authorList>
            <person name="Cho K."/>
        </authorList>
    </citation>
    <scope>NUCLEOTIDE SEQUENCE [LARGE SCALE GENOMIC DNA]</scope>
    <source>
        <strain evidence="2">LZ3.2</strain>
        <tissue evidence="2">Leaf</tissue>
    </source>
</reference>
<proteinExistence type="predicted"/>
<feature type="compositionally biased region" description="Basic and acidic residues" evidence="1">
    <location>
        <begin position="91"/>
        <end position="106"/>
    </location>
</feature>
<comment type="caution">
    <text evidence="2">The sequence shown here is derived from an EMBL/GenBank/DDBJ whole genome shotgun (WGS) entry which is preliminary data.</text>
</comment>
<organism evidence="2 3">
    <name type="scientific">Solanum commersonii</name>
    <name type="common">Commerson's wild potato</name>
    <name type="synonym">Commerson's nightshade</name>
    <dbReference type="NCBI Taxonomy" id="4109"/>
    <lineage>
        <taxon>Eukaryota</taxon>
        <taxon>Viridiplantae</taxon>
        <taxon>Streptophyta</taxon>
        <taxon>Embryophyta</taxon>
        <taxon>Tracheophyta</taxon>
        <taxon>Spermatophyta</taxon>
        <taxon>Magnoliopsida</taxon>
        <taxon>eudicotyledons</taxon>
        <taxon>Gunneridae</taxon>
        <taxon>Pentapetalae</taxon>
        <taxon>asterids</taxon>
        <taxon>lamiids</taxon>
        <taxon>Solanales</taxon>
        <taxon>Solanaceae</taxon>
        <taxon>Solanoideae</taxon>
        <taxon>Solaneae</taxon>
        <taxon>Solanum</taxon>
    </lineage>
</organism>
<keyword evidence="3" id="KW-1185">Reference proteome</keyword>
<gene>
    <name evidence="2" type="ORF">H5410_044751</name>
</gene>